<comment type="caution">
    <text evidence="8">The sequence shown here is derived from an EMBL/GenBank/DDBJ whole genome shotgun (WGS) entry which is preliminary data.</text>
</comment>
<dbReference type="InterPro" id="IPR058240">
    <property type="entry name" value="rSAM_sf"/>
</dbReference>
<comment type="cofactor">
    <cofactor evidence="1">
        <name>[4Fe-4S] cluster</name>
        <dbReference type="ChEBI" id="CHEBI:49883"/>
    </cofactor>
</comment>
<evidence type="ECO:0000256" key="7">
    <source>
        <dbReference type="SAM" id="MobiDB-lite"/>
    </source>
</evidence>
<keyword evidence="2" id="KW-0004">4Fe-4S</keyword>
<dbReference type="GO" id="GO:0046872">
    <property type="term" value="F:metal ion binding"/>
    <property type="evidence" value="ECO:0007669"/>
    <property type="project" value="UniProtKB-KW"/>
</dbReference>
<keyword evidence="9" id="KW-1185">Reference proteome</keyword>
<dbReference type="AlphaFoldDB" id="A0A919C0G9"/>
<dbReference type="PANTHER" id="PTHR30352">
    <property type="entry name" value="PYRUVATE FORMATE-LYASE-ACTIVATING ENZYME"/>
    <property type="match status" value="1"/>
</dbReference>
<sequence>MTGPALNVAATRVGTHALGPGRRSVVWVQGCPFRCPGCLAPEWIPDRAARHAHPAELADELLADPGVTGLTLSGGEPMTQAGGLAALVRAARGRRDLSVICFTGYRLERLRARPPAPGVTELLGLLDVLIDGRYVAGLDDGKGLRGSSNQRVHHLTPRLAGCGYDFTGGPRTAEITVDGTTALLVGVPPPGLLTAFDSAVRETRSRLLPPGTPDATPGAPGRAPLPTRPREDN</sequence>
<proteinExistence type="predicted"/>
<dbReference type="InterPro" id="IPR012837">
    <property type="entry name" value="NrdG"/>
</dbReference>
<accession>A0A919C0G9</accession>
<keyword evidence="3" id="KW-0949">S-adenosyl-L-methionine</keyword>
<dbReference type="Proteomes" id="UP000619355">
    <property type="component" value="Unassembled WGS sequence"/>
</dbReference>
<dbReference type="SFLD" id="SFLDS00029">
    <property type="entry name" value="Radical_SAM"/>
    <property type="match status" value="1"/>
</dbReference>
<dbReference type="PANTHER" id="PTHR30352:SF2">
    <property type="entry name" value="ANAEROBIC RIBONUCLEOSIDE-TRIPHOSPHATE REDUCTASE-ACTIVATING PROTEIN"/>
    <property type="match status" value="1"/>
</dbReference>
<evidence type="ECO:0000256" key="5">
    <source>
        <dbReference type="ARBA" id="ARBA00023004"/>
    </source>
</evidence>
<organism evidence="8 9">
    <name type="scientific">Streptomyces capoamus</name>
    <dbReference type="NCBI Taxonomy" id="68183"/>
    <lineage>
        <taxon>Bacteria</taxon>
        <taxon>Bacillati</taxon>
        <taxon>Actinomycetota</taxon>
        <taxon>Actinomycetes</taxon>
        <taxon>Kitasatosporales</taxon>
        <taxon>Streptomycetaceae</taxon>
        <taxon>Streptomyces</taxon>
    </lineage>
</organism>
<feature type="region of interest" description="Disordered" evidence="7">
    <location>
        <begin position="205"/>
        <end position="233"/>
    </location>
</feature>
<dbReference type="CDD" id="cd01335">
    <property type="entry name" value="Radical_SAM"/>
    <property type="match status" value="1"/>
</dbReference>
<dbReference type="GO" id="GO:0004748">
    <property type="term" value="F:ribonucleoside-diphosphate reductase activity, thioredoxin disulfide as acceptor"/>
    <property type="evidence" value="ECO:0007669"/>
    <property type="project" value="TreeGrafter"/>
</dbReference>
<dbReference type="SUPFAM" id="SSF102114">
    <property type="entry name" value="Radical SAM enzymes"/>
    <property type="match status" value="1"/>
</dbReference>
<dbReference type="GO" id="GO:0051539">
    <property type="term" value="F:4 iron, 4 sulfur cluster binding"/>
    <property type="evidence" value="ECO:0007669"/>
    <property type="project" value="UniProtKB-KW"/>
</dbReference>
<dbReference type="SFLD" id="SFLDG01066">
    <property type="entry name" value="organic_radical-activating_enz"/>
    <property type="match status" value="1"/>
</dbReference>
<protein>
    <recommendedName>
        <fullName evidence="10">Radical SAM protein</fullName>
    </recommendedName>
</protein>
<evidence type="ECO:0000256" key="4">
    <source>
        <dbReference type="ARBA" id="ARBA00022723"/>
    </source>
</evidence>
<evidence type="ECO:0000313" key="8">
    <source>
        <dbReference type="EMBL" id="GHG34317.1"/>
    </source>
</evidence>
<keyword evidence="6" id="KW-0411">Iron-sulfur</keyword>
<dbReference type="EMBL" id="BNBF01000001">
    <property type="protein sequence ID" value="GHG34317.1"/>
    <property type="molecule type" value="Genomic_DNA"/>
</dbReference>
<evidence type="ECO:0000256" key="1">
    <source>
        <dbReference type="ARBA" id="ARBA00001966"/>
    </source>
</evidence>
<evidence type="ECO:0000256" key="6">
    <source>
        <dbReference type="ARBA" id="ARBA00023014"/>
    </source>
</evidence>
<dbReference type="Pfam" id="PF13353">
    <property type="entry name" value="Fer4_12"/>
    <property type="match status" value="1"/>
</dbReference>
<dbReference type="GO" id="GO:0043365">
    <property type="term" value="F:[formate-C-acetyltransferase]-activating enzyme activity"/>
    <property type="evidence" value="ECO:0007669"/>
    <property type="project" value="InterPro"/>
</dbReference>
<name>A0A919C0G9_9ACTN</name>
<evidence type="ECO:0000256" key="3">
    <source>
        <dbReference type="ARBA" id="ARBA00022691"/>
    </source>
</evidence>
<evidence type="ECO:0008006" key="10">
    <source>
        <dbReference type="Google" id="ProtNLM"/>
    </source>
</evidence>
<reference evidence="9" key="1">
    <citation type="journal article" date="2019" name="Int. J. Syst. Evol. Microbiol.">
        <title>The Global Catalogue of Microorganisms (GCM) 10K type strain sequencing project: providing services to taxonomists for standard genome sequencing and annotation.</title>
        <authorList>
            <consortium name="The Broad Institute Genomics Platform"/>
            <consortium name="The Broad Institute Genome Sequencing Center for Infectious Disease"/>
            <person name="Wu L."/>
            <person name="Ma J."/>
        </authorList>
    </citation>
    <scope>NUCLEOTIDE SEQUENCE [LARGE SCALE GENOMIC DNA]</scope>
    <source>
        <strain evidence="9">JCM 4253</strain>
    </source>
</reference>
<dbReference type="Gene3D" id="3.20.20.70">
    <property type="entry name" value="Aldolase class I"/>
    <property type="match status" value="1"/>
</dbReference>
<dbReference type="RefSeq" id="WP_189977620.1">
    <property type="nucleotide sequence ID" value="NZ_BNBF01000001.1"/>
</dbReference>
<keyword evidence="4" id="KW-0479">Metal-binding</keyword>
<dbReference type="SFLD" id="SFLDF00299">
    <property type="entry name" value="anaerobic_ribonucleoside-triph"/>
    <property type="match status" value="1"/>
</dbReference>
<evidence type="ECO:0000256" key="2">
    <source>
        <dbReference type="ARBA" id="ARBA00022485"/>
    </source>
</evidence>
<keyword evidence="5" id="KW-0408">Iron</keyword>
<feature type="compositionally biased region" description="Low complexity" evidence="7">
    <location>
        <begin position="213"/>
        <end position="224"/>
    </location>
</feature>
<dbReference type="InterPro" id="IPR034457">
    <property type="entry name" value="Organic_radical-activating"/>
</dbReference>
<dbReference type="InterPro" id="IPR007197">
    <property type="entry name" value="rSAM"/>
</dbReference>
<dbReference type="InterPro" id="IPR013785">
    <property type="entry name" value="Aldolase_TIM"/>
</dbReference>
<evidence type="ECO:0000313" key="9">
    <source>
        <dbReference type="Proteomes" id="UP000619355"/>
    </source>
</evidence>
<dbReference type="SFLD" id="SFLDG01063">
    <property type="entry name" value="activating_enzymes__group_1"/>
    <property type="match status" value="1"/>
</dbReference>
<gene>
    <name evidence="8" type="ORF">GCM10018980_03720</name>
</gene>